<evidence type="ECO:0000256" key="2">
    <source>
        <dbReference type="ARBA" id="ARBA00022692"/>
    </source>
</evidence>
<reference evidence="8" key="1">
    <citation type="submission" date="2016-10" db="EMBL/GenBank/DDBJ databases">
        <title>Sequence of Gallionella enrichment culture.</title>
        <authorList>
            <person name="Poehlein A."/>
            <person name="Muehling M."/>
            <person name="Daniel R."/>
        </authorList>
    </citation>
    <scope>NUCLEOTIDE SEQUENCE</scope>
</reference>
<comment type="caution">
    <text evidence="8">The sequence shown here is derived from an EMBL/GenBank/DDBJ whole genome shotgun (WGS) entry which is preliminary data.</text>
</comment>
<proteinExistence type="predicted"/>
<feature type="domain" description="NfeD-like C-terminal" evidence="7">
    <location>
        <begin position="83"/>
        <end position="140"/>
    </location>
</feature>
<keyword evidence="4 6" id="KW-0472">Membrane</keyword>
<evidence type="ECO:0000256" key="1">
    <source>
        <dbReference type="ARBA" id="ARBA00004141"/>
    </source>
</evidence>
<dbReference type="InterPro" id="IPR052165">
    <property type="entry name" value="Membrane_assoc_protease"/>
</dbReference>
<evidence type="ECO:0000256" key="3">
    <source>
        <dbReference type="ARBA" id="ARBA00022989"/>
    </source>
</evidence>
<dbReference type="PANTHER" id="PTHR33507:SF3">
    <property type="entry name" value="INNER MEMBRANE PROTEIN YBBJ"/>
    <property type="match status" value="1"/>
</dbReference>
<dbReference type="InterPro" id="IPR012340">
    <property type="entry name" value="NA-bd_OB-fold"/>
</dbReference>
<keyword evidence="2 6" id="KW-0812">Transmembrane</keyword>
<comment type="subcellular location">
    <subcellularLocation>
        <location evidence="1">Membrane</location>
        <topology evidence="1">Multi-pass membrane protein</topology>
    </subcellularLocation>
</comment>
<gene>
    <name evidence="8" type="ORF">GALL_341890</name>
</gene>
<evidence type="ECO:0000256" key="5">
    <source>
        <dbReference type="SAM" id="MobiDB-lite"/>
    </source>
</evidence>
<feature type="region of interest" description="Disordered" evidence="5">
    <location>
        <begin position="140"/>
        <end position="159"/>
    </location>
</feature>
<dbReference type="AlphaFoldDB" id="A0A1J5QVZ7"/>
<dbReference type="InterPro" id="IPR002810">
    <property type="entry name" value="NfeD-like_C"/>
</dbReference>
<evidence type="ECO:0000313" key="8">
    <source>
        <dbReference type="EMBL" id="OIQ83988.1"/>
    </source>
</evidence>
<dbReference type="Gene3D" id="2.40.50.140">
    <property type="entry name" value="Nucleic acid-binding proteins"/>
    <property type="match status" value="1"/>
</dbReference>
<evidence type="ECO:0000256" key="6">
    <source>
        <dbReference type="SAM" id="Phobius"/>
    </source>
</evidence>
<sequence length="159" mass="16453">MEWLWWVAAALVLGVAEMLSLSLFLLMLAGGALAAGVASALGASPAVQFIIAPVVALALVLGLRPWLLRHLRERVPLPETNAGALVGRGAVVVSTVGDVGGRIKLNGEVWSARAFTEGCIYPTGAEVTVERIEGATAIVRDQSPTASSATEDTRGAAPR</sequence>
<name>A0A1J5QVZ7_9ZZZZ</name>
<protein>
    <recommendedName>
        <fullName evidence="7">NfeD-like C-terminal domain-containing protein</fullName>
    </recommendedName>
</protein>
<dbReference type="EMBL" id="MLJW01000654">
    <property type="protein sequence ID" value="OIQ83988.1"/>
    <property type="molecule type" value="Genomic_DNA"/>
</dbReference>
<dbReference type="GO" id="GO:0005886">
    <property type="term" value="C:plasma membrane"/>
    <property type="evidence" value="ECO:0007669"/>
    <property type="project" value="TreeGrafter"/>
</dbReference>
<keyword evidence="3 6" id="KW-1133">Transmembrane helix</keyword>
<dbReference type="SUPFAM" id="SSF141322">
    <property type="entry name" value="NfeD domain-like"/>
    <property type="match status" value="1"/>
</dbReference>
<dbReference type="PANTHER" id="PTHR33507">
    <property type="entry name" value="INNER MEMBRANE PROTEIN YBBJ"/>
    <property type="match status" value="1"/>
</dbReference>
<evidence type="ECO:0000256" key="4">
    <source>
        <dbReference type="ARBA" id="ARBA00023136"/>
    </source>
</evidence>
<dbReference type="Pfam" id="PF01957">
    <property type="entry name" value="NfeD"/>
    <property type="match status" value="1"/>
</dbReference>
<feature type="transmembrane region" description="Helical" evidence="6">
    <location>
        <begin position="50"/>
        <end position="67"/>
    </location>
</feature>
<accession>A0A1J5QVZ7</accession>
<organism evidence="8">
    <name type="scientific">mine drainage metagenome</name>
    <dbReference type="NCBI Taxonomy" id="410659"/>
    <lineage>
        <taxon>unclassified sequences</taxon>
        <taxon>metagenomes</taxon>
        <taxon>ecological metagenomes</taxon>
    </lineage>
</organism>
<evidence type="ECO:0000259" key="7">
    <source>
        <dbReference type="Pfam" id="PF01957"/>
    </source>
</evidence>